<protein>
    <submittedName>
        <fullName evidence="9">NitT/TauT family transport system permease protein</fullName>
    </submittedName>
</protein>
<evidence type="ECO:0000256" key="2">
    <source>
        <dbReference type="ARBA" id="ARBA00022448"/>
    </source>
</evidence>
<evidence type="ECO:0000256" key="4">
    <source>
        <dbReference type="ARBA" id="ARBA00022692"/>
    </source>
</evidence>
<keyword evidence="10" id="KW-1185">Reference proteome</keyword>
<keyword evidence="5 7" id="KW-1133">Transmembrane helix</keyword>
<feature type="domain" description="ABC transmembrane type-1" evidence="8">
    <location>
        <begin position="60"/>
        <end position="242"/>
    </location>
</feature>
<feature type="transmembrane region" description="Helical" evidence="7">
    <location>
        <begin position="223"/>
        <end position="243"/>
    </location>
</feature>
<dbReference type="PANTHER" id="PTHR30151:SF0">
    <property type="entry name" value="ABC TRANSPORTER PERMEASE PROTEIN MJ0413-RELATED"/>
    <property type="match status" value="1"/>
</dbReference>
<dbReference type="PANTHER" id="PTHR30151">
    <property type="entry name" value="ALKANE SULFONATE ABC TRANSPORTER-RELATED, MEMBRANE SUBUNIT"/>
    <property type="match status" value="1"/>
</dbReference>
<keyword evidence="2 7" id="KW-0813">Transport</keyword>
<dbReference type="InterPro" id="IPR035906">
    <property type="entry name" value="MetI-like_sf"/>
</dbReference>
<dbReference type="InterPro" id="IPR000515">
    <property type="entry name" value="MetI-like"/>
</dbReference>
<dbReference type="RefSeq" id="WP_116023173.1">
    <property type="nucleotide sequence ID" value="NZ_QTTT01000001.1"/>
</dbReference>
<dbReference type="Gene3D" id="1.10.3720.10">
    <property type="entry name" value="MetI-like"/>
    <property type="match status" value="1"/>
</dbReference>
<reference evidence="9 10" key="1">
    <citation type="submission" date="2018-08" db="EMBL/GenBank/DDBJ databases">
        <title>Sequencing the genomes of 1000 actinobacteria strains.</title>
        <authorList>
            <person name="Klenk H.-P."/>
        </authorList>
    </citation>
    <scope>NUCLEOTIDE SEQUENCE [LARGE SCALE GENOMIC DNA]</scope>
    <source>
        <strain evidence="9 10">DSM 43927</strain>
    </source>
</reference>
<feature type="transmembrane region" description="Helical" evidence="7">
    <location>
        <begin position="68"/>
        <end position="91"/>
    </location>
</feature>
<evidence type="ECO:0000313" key="9">
    <source>
        <dbReference type="EMBL" id="REE97722.1"/>
    </source>
</evidence>
<sequence>MTRAITARAARGVLGAAGLLAAAEIAGRTGLMDPELLPLVSTVLARAGELTAEAAFRDAIATTLQMWATGLALAVAIAVPVGALIGTVPLADRLTGPLLELLRPVPPVALIPLALLAFGSTGRMGVAVVTFASCWPVLINTVRGLRGTDPVAVDTLRTFGFGRRAVLWHVALPGAAPFIATGVRVAAGIALIVTVTAELYAGGGEGLGTWLLEAGASAGETDVILAAVVWAGVLGLVADTLLAGASRRLFHWQPAARPA</sequence>
<evidence type="ECO:0000313" key="10">
    <source>
        <dbReference type="Proteomes" id="UP000256661"/>
    </source>
</evidence>
<comment type="subcellular location">
    <subcellularLocation>
        <location evidence="1 7">Cell membrane</location>
        <topology evidence="1 7">Multi-pass membrane protein</topology>
    </subcellularLocation>
</comment>
<dbReference type="AlphaFoldDB" id="A0A3D9SP39"/>
<dbReference type="Pfam" id="PF00528">
    <property type="entry name" value="BPD_transp_1"/>
    <property type="match status" value="1"/>
</dbReference>
<keyword evidence="6 7" id="KW-0472">Membrane</keyword>
<organism evidence="9 10">
    <name type="scientific">Thermomonospora umbrina</name>
    <dbReference type="NCBI Taxonomy" id="111806"/>
    <lineage>
        <taxon>Bacteria</taxon>
        <taxon>Bacillati</taxon>
        <taxon>Actinomycetota</taxon>
        <taxon>Actinomycetes</taxon>
        <taxon>Streptosporangiales</taxon>
        <taxon>Thermomonosporaceae</taxon>
        <taxon>Thermomonospora</taxon>
    </lineage>
</organism>
<name>A0A3D9SP39_9ACTN</name>
<dbReference type="CDD" id="cd06261">
    <property type="entry name" value="TM_PBP2"/>
    <property type="match status" value="1"/>
</dbReference>
<accession>A0A3D9SP39</accession>
<comment type="caution">
    <text evidence="9">The sequence shown here is derived from an EMBL/GenBank/DDBJ whole genome shotgun (WGS) entry which is preliminary data.</text>
</comment>
<dbReference type="EMBL" id="QTTT01000001">
    <property type="protein sequence ID" value="REE97722.1"/>
    <property type="molecule type" value="Genomic_DNA"/>
</dbReference>
<dbReference type="GO" id="GO:0005886">
    <property type="term" value="C:plasma membrane"/>
    <property type="evidence" value="ECO:0007669"/>
    <property type="project" value="UniProtKB-SubCell"/>
</dbReference>
<evidence type="ECO:0000256" key="3">
    <source>
        <dbReference type="ARBA" id="ARBA00022475"/>
    </source>
</evidence>
<comment type="similarity">
    <text evidence="7">Belongs to the binding-protein-dependent transport system permease family.</text>
</comment>
<evidence type="ECO:0000256" key="7">
    <source>
        <dbReference type="RuleBase" id="RU363032"/>
    </source>
</evidence>
<dbReference type="OrthoDB" id="5458199at2"/>
<evidence type="ECO:0000256" key="5">
    <source>
        <dbReference type="ARBA" id="ARBA00022989"/>
    </source>
</evidence>
<evidence type="ECO:0000259" key="8">
    <source>
        <dbReference type="PROSITE" id="PS50928"/>
    </source>
</evidence>
<dbReference type="GO" id="GO:0055085">
    <property type="term" value="P:transmembrane transport"/>
    <property type="evidence" value="ECO:0007669"/>
    <property type="project" value="InterPro"/>
</dbReference>
<dbReference type="Proteomes" id="UP000256661">
    <property type="component" value="Unassembled WGS sequence"/>
</dbReference>
<dbReference type="SUPFAM" id="SSF161098">
    <property type="entry name" value="MetI-like"/>
    <property type="match status" value="1"/>
</dbReference>
<keyword evidence="4 7" id="KW-0812">Transmembrane</keyword>
<evidence type="ECO:0000256" key="6">
    <source>
        <dbReference type="ARBA" id="ARBA00023136"/>
    </source>
</evidence>
<evidence type="ECO:0000256" key="1">
    <source>
        <dbReference type="ARBA" id="ARBA00004651"/>
    </source>
</evidence>
<proteinExistence type="inferred from homology"/>
<dbReference type="PROSITE" id="PS50928">
    <property type="entry name" value="ABC_TM1"/>
    <property type="match status" value="1"/>
</dbReference>
<feature type="transmembrane region" description="Helical" evidence="7">
    <location>
        <begin position="111"/>
        <end position="138"/>
    </location>
</feature>
<gene>
    <name evidence="9" type="ORF">DFJ69_3196</name>
</gene>
<keyword evidence="3" id="KW-1003">Cell membrane</keyword>